<evidence type="ECO:0000256" key="2">
    <source>
        <dbReference type="ARBA" id="ARBA00009326"/>
    </source>
</evidence>
<dbReference type="Proteomes" id="UP000886523">
    <property type="component" value="Unassembled WGS sequence"/>
</dbReference>
<dbReference type="Pfam" id="PF01088">
    <property type="entry name" value="Peptidase_C12"/>
    <property type="match status" value="1"/>
</dbReference>
<evidence type="ECO:0000256" key="7">
    <source>
        <dbReference type="PROSITE-ProRule" id="PRU01393"/>
    </source>
</evidence>
<evidence type="ECO:0000313" key="10">
    <source>
        <dbReference type="EMBL" id="KAF9511233.1"/>
    </source>
</evidence>
<evidence type="ECO:0000256" key="1">
    <source>
        <dbReference type="ARBA" id="ARBA00000707"/>
    </source>
</evidence>
<keyword evidence="3 7" id="KW-0645">Protease</keyword>
<dbReference type="CDD" id="cd09616">
    <property type="entry name" value="Peptidase_C12_UCH_L1_L3"/>
    <property type="match status" value="1"/>
</dbReference>
<feature type="site" description="Transition state stabilizer" evidence="7">
    <location>
        <position position="99"/>
    </location>
</feature>
<dbReference type="EC" id="3.4.19.12" evidence="8"/>
<evidence type="ECO:0000256" key="8">
    <source>
        <dbReference type="RuleBase" id="RU361215"/>
    </source>
</evidence>
<reference evidence="10" key="1">
    <citation type="journal article" date="2020" name="Nat. Commun.">
        <title>Large-scale genome sequencing of mycorrhizal fungi provides insights into the early evolution of symbiotic traits.</title>
        <authorList>
            <person name="Miyauchi S."/>
            <person name="Kiss E."/>
            <person name="Kuo A."/>
            <person name="Drula E."/>
            <person name="Kohler A."/>
            <person name="Sanchez-Garcia M."/>
            <person name="Morin E."/>
            <person name="Andreopoulos B."/>
            <person name="Barry K.W."/>
            <person name="Bonito G."/>
            <person name="Buee M."/>
            <person name="Carver A."/>
            <person name="Chen C."/>
            <person name="Cichocki N."/>
            <person name="Clum A."/>
            <person name="Culley D."/>
            <person name="Crous P.W."/>
            <person name="Fauchery L."/>
            <person name="Girlanda M."/>
            <person name="Hayes R.D."/>
            <person name="Keri Z."/>
            <person name="LaButti K."/>
            <person name="Lipzen A."/>
            <person name="Lombard V."/>
            <person name="Magnuson J."/>
            <person name="Maillard F."/>
            <person name="Murat C."/>
            <person name="Nolan M."/>
            <person name="Ohm R.A."/>
            <person name="Pangilinan J."/>
            <person name="Pereira M.F."/>
            <person name="Perotto S."/>
            <person name="Peter M."/>
            <person name="Pfister S."/>
            <person name="Riley R."/>
            <person name="Sitrit Y."/>
            <person name="Stielow J.B."/>
            <person name="Szollosi G."/>
            <person name="Zifcakova L."/>
            <person name="Stursova M."/>
            <person name="Spatafora J.W."/>
            <person name="Tedersoo L."/>
            <person name="Vaario L.M."/>
            <person name="Yamada A."/>
            <person name="Yan M."/>
            <person name="Wang P."/>
            <person name="Xu J."/>
            <person name="Bruns T."/>
            <person name="Baldrian P."/>
            <person name="Vilgalys R."/>
            <person name="Dunand C."/>
            <person name="Henrissat B."/>
            <person name="Grigoriev I.V."/>
            <person name="Hibbett D."/>
            <person name="Nagy L.G."/>
            <person name="Martin F.M."/>
        </authorList>
    </citation>
    <scope>NUCLEOTIDE SEQUENCE</scope>
    <source>
        <strain evidence="10">UP504</strain>
    </source>
</reference>
<dbReference type="PROSITE" id="PS52048">
    <property type="entry name" value="UCH_DOMAIN"/>
    <property type="match status" value="1"/>
</dbReference>
<dbReference type="GO" id="GO:0016579">
    <property type="term" value="P:protein deubiquitination"/>
    <property type="evidence" value="ECO:0007669"/>
    <property type="project" value="TreeGrafter"/>
</dbReference>
<dbReference type="InterPro" id="IPR001578">
    <property type="entry name" value="Peptidase_C12_UCH"/>
</dbReference>
<keyword evidence="4 7" id="KW-0833">Ubl conjugation pathway</keyword>
<dbReference type="PANTHER" id="PTHR10589:SF17">
    <property type="entry name" value="UBIQUITIN CARBOXYL-TERMINAL HYDROLASE"/>
    <property type="match status" value="1"/>
</dbReference>
<dbReference type="PRINTS" id="PR00707">
    <property type="entry name" value="UBCTHYDRLASE"/>
</dbReference>
<dbReference type="PROSITE" id="PS00140">
    <property type="entry name" value="UCH_1"/>
    <property type="match status" value="1"/>
</dbReference>
<dbReference type="InterPro" id="IPR038765">
    <property type="entry name" value="Papain-like_cys_pep_sf"/>
</dbReference>
<feature type="domain" description="UCH catalytic" evidence="9">
    <location>
        <begin position="13"/>
        <end position="242"/>
    </location>
</feature>
<dbReference type="FunFam" id="3.40.532.10:FF:000006">
    <property type="entry name" value="Ubiquitin carboxyl-terminal hydrolase"/>
    <property type="match status" value="1"/>
</dbReference>
<protein>
    <recommendedName>
        <fullName evidence="8">Ubiquitin carboxyl-terminal hydrolase</fullName>
        <ecNumber evidence="8">3.4.19.12</ecNumber>
    </recommendedName>
</protein>
<dbReference type="SUPFAM" id="SSF54001">
    <property type="entry name" value="Cysteine proteinases"/>
    <property type="match status" value="1"/>
</dbReference>
<feature type="active site" description="Proton donor" evidence="7">
    <location>
        <position position="177"/>
    </location>
</feature>
<evidence type="ECO:0000256" key="5">
    <source>
        <dbReference type="ARBA" id="ARBA00022801"/>
    </source>
</evidence>
<feature type="site" description="Important for enzyme activity" evidence="7">
    <location>
        <position position="199"/>
    </location>
</feature>
<keyword evidence="11" id="KW-1185">Reference proteome</keyword>
<dbReference type="InterPro" id="IPR036959">
    <property type="entry name" value="Peptidase_C12_UCH_sf"/>
</dbReference>
<keyword evidence="5 7" id="KW-0378">Hydrolase</keyword>
<comment type="similarity">
    <text evidence="2 7 8">Belongs to the peptidase C12 family.</text>
</comment>
<feature type="active site" description="Nucleophile" evidence="7">
    <location>
        <position position="105"/>
    </location>
</feature>
<evidence type="ECO:0000259" key="9">
    <source>
        <dbReference type="PROSITE" id="PS52048"/>
    </source>
</evidence>
<proteinExistence type="inferred from homology"/>
<organism evidence="10 11">
    <name type="scientific">Hydnum rufescens UP504</name>
    <dbReference type="NCBI Taxonomy" id="1448309"/>
    <lineage>
        <taxon>Eukaryota</taxon>
        <taxon>Fungi</taxon>
        <taxon>Dikarya</taxon>
        <taxon>Basidiomycota</taxon>
        <taxon>Agaricomycotina</taxon>
        <taxon>Agaricomycetes</taxon>
        <taxon>Cantharellales</taxon>
        <taxon>Hydnaceae</taxon>
        <taxon>Hydnum</taxon>
    </lineage>
</organism>
<name>A0A9P6ASP7_9AGAM</name>
<gene>
    <name evidence="10" type="ORF">BS47DRAFT_1346948</name>
</gene>
<comment type="catalytic activity">
    <reaction evidence="1 7 8">
        <text>Thiol-dependent hydrolysis of ester, thioester, amide, peptide and isopeptide bonds formed by the C-terminal Gly of ubiquitin (a 76-residue protein attached to proteins as an intracellular targeting signal).</text>
        <dbReference type="EC" id="3.4.19.12"/>
    </reaction>
</comment>
<dbReference type="PANTHER" id="PTHR10589">
    <property type="entry name" value="UBIQUITIN CARBOXYL-TERMINAL HYDROLASE"/>
    <property type="match status" value="1"/>
</dbReference>
<accession>A0A9P6ASP7</accession>
<evidence type="ECO:0000256" key="3">
    <source>
        <dbReference type="ARBA" id="ARBA00022670"/>
    </source>
</evidence>
<evidence type="ECO:0000256" key="6">
    <source>
        <dbReference type="ARBA" id="ARBA00022807"/>
    </source>
</evidence>
<dbReference type="EMBL" id="MU129003">
    <property type="protein sequence ID" value="KAF9511233.1"/>
    <property type="molecule type" value="Genomic_DNA"/>
</dbReference>
<comment type="caution">
    <text evidence="10">The sequence shown here is derived from an EMBL/GenBank/DDBJ whole genome shotgun (WGS) entry which is preliminary data.</text>
</comment>
<evidence type="ECO:0000256" key="4">
    <source>
        <dbReference type="ARBA" id="ARBA00022786"/>
    </source>
</evidence>
<evidence type="ECO:0000313" key="11">
    <source>
        <dbReference type="Proteomes" id="UP000886523"/>
    </source>
</evidence>
<dbReference type="Gene3D" id="3.40.532.10">
    <property type="entry name" value="Peptidase C12, ubiquitin carboxyl-terminal hydrolase"/>
    <property type="match status" value="1"/>
</dbReference>
<sequence length="244" mass="26297">MSSAPNEDTAVGRWIPLESNPEVMNAWASKLGLSIKANSFEDVYGLDEDLLSMVSQPSKALLLVFPLTGAIELARRVEDKKIAEDDQHKLDPGIVFIQQTIPNACGTIGLLHALANADVTIDPGSPLAHFFEEITPLSPLARGKLLEETSLFAKAHVAAATVGQSAVPSAKDEVDLHFIAFVQALSAENPGERRLVELDGRRQVPFDHGKSENLLKDVANVLRHKYISLSGSQNFGLISLGPTS</sequence>
<dbReference type="AlphaFoldDB" id="A0A9P6ASP7"/>
<dbReference type="GO" id="GO:0004843">
    <property type="term" value="F:cysteine-type deubiquitinase activity"/>
    <property type="evidence" value="ECO:0007669"/>
    <property type="project" value="UniProtKB-UniRule"/>
</dbReference>
<dbReference type="GO" id="GO:0005737">
    <property type="term" value="C:cytoplasm"/>
    <property type="evidence" value="ECO:0007669"/>
    <property type="project" value="TreeGrafter"/>
</dbReference>
<dbReference type="OrthoDB" id="427186at2759"/>
<dbReference type="GO" id="GO:0006511">
    <property type="term" value="P:ubiquitin-dependent protein catabolic process"/>
    <property type="evidence" value="ECO:0007669"/>
    <property type="project" value="UniProtKB-UniRule"/>
</dbReference>
<dbReference type="InterPro" id="IPR057254">
    <property type="entry name" value="UCH_AS"/>
</dbReference>
<keyword evidence="6 7" id="KW-0788">Thiol protease</keyword>